<dbReference type="RefSeq" id="WP_116036230.1">
    <property type="nucleotide sequence ID" value="NZ_JBHLVV010000092.1"/>
</dbReference>
<dbReference type="EC" id="4.1.2.25" evidence="6"/>
<dbReference type="InterPro" id="IPR006157">
    <property type="entry name" value="FolB_dom"/>
</dbReference>
<dbReference type="GO" id="GO:0004150">
    <property type="term" value="F:dihydroneopterin aldolase activity"/>
    <property type="evidence" value="ECO:0007669"/>
    <property type="project" value="UniProtKB-UniRule"/>
</dbReference>
<dbReference type="PANTHER" id="PTHR42844:SF1">
    <property type="entry name" value="DIHYDRONEOPTERIN ALDOLASE 1-RELATED"/>
    <property type="match status" value="1"/>
</dbReference>
<evidence type="ECO:0000313" key="8">
    <source>
        <dbReference type="EMBL" id="REC68629.1"/>
    </source>
</evidence>
<feature type="domain" description="Dihydroneopterin aldolase/epimerase" evidence="7">
    <location>
        <begin position="5"/>
        <end position="117"/>
    </location>
</feature>
<dbReference type="GO" id="GO:0046654">
    <property type="term" value="P:tetrahydrofolate biosynthetic process"/>
    <property type="evidence" value="ECO:0007669"/>
    <property type="project" value="UniProtKB-UniRule"/>
</dbReference>
<evidence type="ECO:0000313" key="9">
    <source>
        <dbReference type="Proteomes" id="UP000256326"/>
    </source>
</evidence>
<dbReference type="OrthoDB" id="9803748at2"/>
<comment type="function">
    <text evidence="6">Catalyzes the conversion of 7,8-dihydroneopterin to 6-hydroxymethyl-7,8-dihydropterin.</text>
</comment>
<evidence type="ECO:0000256" key="1">
    <source>
        <dbReference type="ARBA" id="ARBA00001353"/>
    </source>
</evidence>
<dbReference type="Proteomes" id="UP000256326">
    <property type="component" value="Unassembled WGS sequence"/>
</dbReference>
<dbReference type="GO" id="GO:0005737">
    <property type="term" value="C:cytoplasm"/>
    <property type="evidence" value="ECO:0007669"/>
    <property type="project" value="TreeGrafter"/>
</dbReference>
<proteinExistence type="inferred from homology"/>
<evidence type="ECO:0000256" key="5">
    <source>
        <dbReference type="ARBA" id="ARBA00023239"/>
    </source>
</evidence>
<gene>
    <name evidence="8" type="primary">folB</name>
    <name evidence="8" type="ORF">DRF58_13535</name>
</gene>
<dbReference type="PANTHER" id="PTHR42844">
    <property type="entry name" value="DIHYDRONEOPTERIN ALDOLASE 1-RELATED"/>
    <property type="match status" value="1"/>
</dbReference>
<evidence type="ECO:0000256" key="6">
    <source>
        <dbReference type="RuleBase" id="RU362079"/>
    </source>
</evidence>
<organism evidence="8 9">
    <name type="scientific">Epilithonimonas hispanica</name>
    <dbReference type="NCBI Taxonomy" id="358687"/>
    <lineage>
        <taxon>Bacteria</taxon>
        <taxon>Pseudomonadati</taxon>
        <taxon>Bacteroidota</taxon>
        <taxon>Flavobacteriia</taxon>
        <taxon>Flavobacteriales</taxon>
        <taxon>Weeksellaceae</taxon>
        <taxon>Chryseobacterium group</taxon>
        <taxon>Epilithonimonas</taxon>
    </lineage>
</organism>
<dbReference type="SMART" id="SM00905">
    <property type="entry name" value="FolB"/>
    <property type="match status" value="1"/>
</dbReference>
<dbReference type="InterPro" id="IPR043133">
    <property type="entry name" value="GTP-CH-I_C/QueF"/>
</dbReference>
<reference evidence="8 9" key="1">
    <citation type="journal article" date="2006" name="Int. J. Syst. Evol. Microbiol.">
        <title>Chryseobacterium hispanicum sp. nov., isolated from the drinking water distribution system of Sevilla, Spain.</title>
        <authorList>
            <person name="Gallego V."/>
            <person name="Garcia M.T."/>
            <person name="Ventosa A."/>
        </authorList>
    </citation>
    <scope>NUCLEOTIDE SEQUENCE [LARGE SCALE GENOMIC DNA]</scope>
    <source>
        <strain evidence="8 9">KCTC 22104</strain>
    </source>
</reference>
<dbReference type="SUPFAM" id="SSF55620">
    <property type="entry name" value="Tetrahydrobiopterin biosynthesis enzymes-like"/>
    <property type="match status" value="1"/>
</dbReference>
<keyword evidence="4 6" id="KW-0289">Folate biosynthesis</keyword>
<dbReference type="Gene3D" id="3.30.1130.10">
    <property type="match status" value="1"/>
</dbReference>
<dbReference type="NCBIfam" id="TIGR00526">
    <property type="entry name" value="folB_dom"/>
    <property type="match status" value="1"/>
</dbReference>
<keyword evidence="9" id="KW-1185">Reference proteome</keyword>
<dbReference type="AlphaFoldDB" id="A0A3D9CSE6"/>
<dbReference type="InterPro" id="IPR006156">
    <property type="entry name" value="Dihydroneopterin_aldolase"/>
</dbReference>
<sequence>MKSKIILENIQIHANHGVLLEEALIGNNYIVNAEFHADLEKASESDNLNDTINYAELNDIIHQEMAIRSELLEHVIGRIISKIEKAFPQITFIKIRLTKTVPPMRGEMSGVSLEFEKEII</sequence>
<comment type="caution">
    <text evidence="8">The sequence shown here is derived from an EMBL/GenBank/DDBJ whole genome shotgun (WGS) entry which is preliminary data.</text>
</comment>
<comment type="pathway">
    <text evidence="2 6">Cofactor biosynthesis; tetrahydrofolate biosynthesis; 2-amino-4-hydroxy-6-hydroxymethyl-7,8-dihydropteridine diphosphate from 7,8-dihydroneopterin triphosphate: step 3/4.</text>
</comment>
<evidence type="ECO:0000256" key="4">
    <source>
        <dbReference type="ARBA" id="ARBA00022909"/>
    </source>
</evidence>
<evidence type="ECO:0000256" key="3">
    <source>
        <dbReference type="ARBA" id="ARBA00005708"/>
    </source>
</evidence>
<dbReference type="NCBIfam" id="TIGR00525">
    <property type="entry name" value="folB"/>
    <property type="match status" value="1"/>
</dbReference>
<evidence type="ECO:0000256" key="2">
    <source>
        <dbReference type="ARBA" id="ARBA00005013"/>
    </source>
</evidence>
<dbReference type="Pfam" id="PF02152">
    <property type="entry name" value="FolB"/>
    <property type="match status" value="1"/>
</dbReference>
<keyword evidence="5 6" id="KW-0456">Lyase</keyword>
<evidence type="ECO:0000259" key="7">
    <source>
        <dbReference type="SMART" id="SM00905"/>
    </source>
</evidence>
<comment type="catalytic activity">
    <reaction evidence="1 6">
        <text>7,8-dihydroneopterin = 6-hydroxymethyl-7,8-dihydropterin + glycolaldehyde</text>
        <dbReference type="Rhea" id="RHEA:10540"/>
        <dbReference type="ChEBI" id="CHEBI:17001"/>
        <dbReference type="ChEBI" id="CHEBI:17071"/>
        <dbReference type="ChEBI" id="CHEBI:44841"/>
        <dbReference type="EC" id="4.1.2.25"/>
    </reaction>
</comment>
<accession>A0A3D9CSE6</accession>
<dbReference type="GO" id="GO:0046656">
    <property type="term" value="P:folic acid biosynthetic process"/>
    <property type="evidence" value="ECO:0007669"/>
    <property type="project" value="UniProtKB-UniRule"/>
</dbReference>
<protein>
    <recommendedName>
        <fullName evidence="6">7,8-dihydroneopterin aldolase</fullName>
        <ecNumber evidence="6">4.1.2.25</ecNumber>
    </recommendedName>
</protein>
<comment type="similarity">
    <text evidence="3 6">Belongs to the DHNA family.</text>
</comment>
<dbReference type="UniPathway" id="UPA00077">
    <property type="reaction ID" value="UER00154"/>
</dbReference>
<name>A0A3D9CSE6_9FLAO</name>
<dbReference type="EMBL" id="QNUG01000032">
    <property type="protein sequence ID" value="REC68629.1"/>
    <property type="molecule type" value="Genomic_DNA"/>
</dbReference>